<dbReference type="InterPro" id="IPR023214">
    <property type="entry name" value="HAD_sf"/>
</dbReference>
<dbReference type="AlphaFoldDB" id="D8U300"/>
<feature type="non-terminal residue" evidence="1">
    <location>
        <position position="1"/>
    </location>
</feature>
<dbReference type="GeneID" id="9625689"/>
<feature type="non-terminal residue" evidence="1">
    <location>
        <position position="88"/>
    </location>
</feature>
<evidence type="ECO:0000313" key="2">
    <source>
        <dbReference type="Proteomes" id="UP000001058"/>
    </source>
</evidence>
<dbReference type="STRING" id="3068.D8U300"/>
<dbReference type="KEGG" id="vcn:VOLCADRAFT_47893"/>
<proteinExistence type="predicted"/>
<protein>
    <submittedName>
        <fullName evidence="1">Uncharacterized protein</fullName>
    </submittedName>
</protein>
<dbReference type="Gene3D" id="3.40.50.1000">
    <property type="entry name" value="HAD superfamily/HAD-like"/>
    <property type="match status" value="1"/>
</dbReference>
<dbReference type="Pfam" id="PF03767">
    <property type="entry name" value="Acid_phosphat_B"/>
    <property type="match status" value="1"/>
</dbReference>
<dbReference type="eggNOG" id="ENOG502QU6T">
    <property type="taxonomic scope" value="Eukaryota"/>
</dbReference>
<dbReference type="EMBL" id="GL378354">
    <property type="protein sequence ID" value="EFJ45895.1"/>
    <property type="molecule type" value="Genomic_DNA"/>
</dbReference>
<gene>
    <name evidence="1" type="ORF">VOLCADRAFT_47893</name>
</gene>
<dbReference type="Proteomes" id="UP000001058">
    <property type="component" value="Unassembled WGS sequence"/>
</dbReference>
<dbReference type="InParanoid" id="D8U300"/>
<evidence type="ECO:0000313" key="1">
    <source>
        <dbReference type="EMBL" id="EFJ45895.1"/>
    </source>
</evidence>
<dbReference type="RefSeq" id="XP_002952973.1">
    <property type="nucleotide sequence ID" value="XM_002952927.1"/>
</dbReference>
<reference evidence="1 2" key="1">
    <citation type="journal article" date="2010" name="Science">
        <title>Genomic analysis of organismal complexity in the multicellular green alga Volvox carteri.</title>
        <authorList>
            <person name="Prochnik S.E."/>
            <person name="Umen J."/>
            <person name="Nedelcu A.M."/>
            <person name="Hallmann A."/>
            <person name="Miller S.M."/>
            <person name="Nishii I."/>
            <person name="Ferris P."/>
            <person name="Kuo A."/>
            <person name="Mitros T."/>
            <person name="Fritz-Laylin L.K."/>
            <person name="Hellsten U."/>
            <person name="Chapman J."/>
            <person name="Simakov O."/>
            <person name="Rensing S.A."/>
            <person name="Terry A."/>
            <person name="Pangilinan J."/>
            <person name="Kapitonov V."/>
            <person name="Jurka J."/>
            <person name="Salamov A."/>
            <person name="Shapiro H."/>
            <person name="Schmutz J."/>
            <person name="Grimwood J."/>
            <person name="Lindquist E."/>
            <person name="Lucas S."/>
            <person name="Grigoriev I.V."/>
            <person name="Schmitt R."/>
            <person name="Kirk D."/>
            <person name="Rokhsar D.S."/>
        </authorList>
    </citation>
    <scope>NUCLEOTIDE SEQUENCE [LARGE SCALE GENOMIC DNA]</scope>
    <source>
        <strain evidence="2">f. Nagariensis / Eve</strain>
    </source>
</reference>
<accession>D8U300</accession>
<organism evidence="2">
    <name type="scientific">Volvox carteri f. nagariensis</name>
    <dbReference type="NCBI Taxonomy" id="3068"/>
    <lineage>
        <taxon>Eukaryota</taxon>
        <taxon>Viridiplantae</taxon>
        <taxon>Chlorophyta</taxon>
        <taxon>core chlorophytes</taxon>
        <taxon>Chlorophyceae</taxon>
        <taxon>CS clade</taxon>
        <taxon>Chlamydomonadales</taxon>
        <taxon>Volvocaceae</taxon>
        <taxon>Volvox</taxon>
    </lineage>
</organism>
<dbReference type="PANTHER" id="PTHR31284:SF10">
    <property type="entry name" value="ACID PHOSPHATASE-LIKE PROTEIN"/>
    <property type="match status" value="1"/>
</dbReference>
<name>D8U300_VOLCA</name>
<dbReference type="OrthoDB" id="59415at2759"/>
<dbReference type="PANTHER" id="PTHR31284">
    <property type="entry name" value="ACID PHOSPHATASE-LIKE PROTEIN"/>
    <property type="match status" value="1"/>
</dbReference>
<dbReference type="InterPro" id="IPR005519">
    <property type="entry name" value="Acid_phosphat_B-like"/>
</dbReference>
<keyword evidence="2" id="KW-1185">Reference proteome</keyword>
<sequence length="88" mass="9188">VFLTGRSEDARSETEANLADAGYGKLRCYTELLMRPVGDEGLASVVKSAARARLVAAGHVLVGNIGDQFSDLVGEAAAVANFKLPNPV</sequence>